<feature type="region of interest" description="Disordered" evidence="1">
    <location>
        <begin position="517"/>
        <end position="543"/>
    </location>
</feature>
<dbReference type="GO" id="GO:0003677">
    <property type="term" value="F:DNA binding"/>
    <property type="evidence" value="ECO:0007669"/>
    <property type="project" value="TreeGrafter"/>
</dbReference>
<evidence type="ECO:0000256" key="1">
    <source>
        <dbReference type="SAM" id="MobiDB-lite"/>
    </source>
</evidence>
<evidence type="ECO:0000259" key="2">
    <source>
        <dbReference type="Pfam" id="PF03184"/>
    </source>
</evidence>
<organism evidence="3 4">
    <name type="scientific">Mortierella hygrophila</name>
    <dbReference type="NCBI Taxonomy" id="979708"/>
    <lineage>
        <taxon>Eukaryota</taxon>
        <taxon>Fungi</taxon>
        <taxon>Fungi incertae sedis</taxon>
        <taxon>Mucoromycota</taxon>
        <taxon>Mortierellomycotina</taxon>
        <taxon>Mortierellomycetes</taxon>
        <taxon>Mortierellales</taxon>
        <taxon>Mortierellaceae</taxon>
        <taxon>Mortierella</taxon>
    </lineage>
</organism>
<keyword evidence="4" id="KW-1185">Reference proteome</keyword>
<gene>
    <name evidence="3" type="primary">TIGD5</name>
    <name evidence="3" type="ORF">EC957_006685</name>
</gene>
<dbReference type="PANTHER" id="PTHR19303:SF73">
    <property type="entry name" value="PROTEIN PDC2"/>
    <property type="match status" value="1"/>
</dbReference>
<evidence type="ECO:0000313" key="4">
    <source>
        <dbReference type="Proteomes" id="UP000723463"/>
    </source>
</evidence>
<dbReference type="InterPro" id="IPR050863">
    <property type="entry name" value="CenT-Element_Derived"/>
</dbReference>
<dbReference type="PANTHER" id="PTHR19303">
    <property type="entry name" value="TRANSPOSON"/>
    <property type="match status" value="1"/>
</dbReference>
<name>A0A9P6JZ43_9FUNG</name>
<protein>
    <submittedName>
        <fullName evidence="3">Tigger transposable element-derived protein 5</fullName>
    </submittedName>
</protein>
<feature type="region of interest" description="Disordered" evidence="1">
    <location>
        <begin position="443"/>
        <end position="464"/>
    </location>
</feature>
<dbReference type="GO" id="GO:0005634">
    <property type="term" value="C:nucleus"/>
    <property type="evidence" value="ECO:0007669"/>
    <property type="project" value="TreeGrafter"/>
</dbReference>
<evidence type="ECO:0000313" key="3">
    <source>
        <dbReference type="EMBL" id="KAF9538511.1"/>
    </source>
</evidence>
<dbReference type="AlphaFoldDB" id="A0A9P6JZ43"/>
<dbReference type="InterPro" id="IPR004875">
    <property type="entry name" value="DDE_SF_endonuclease_dom"/>
</dbReference>
<sequence length="554" mass="63067">MSQSNASKKRPGPIPITTASKKTRSRQTPLPLLPKKTYTIKELHERNHEWARRYQELLDCARCNDISAVLVLPTVKEFEISMARNCVTLLNKVELLDIYHYLVNRQNDLLEPITLRNFGETIGVKLPFTTLQGWLKNETAIRGKAVELPGDACYMVKRKNEKQWNEWLPVPGKMFRTAAEVAFTVLQDCFKDDDGSNIGVPMSFSTLWFDAFKKRHRIAYCQLRGEVGSVSLEAIEPELAEIRQLCAMYNPENIYNCDEAGLYLRELNSKSSTSLTQPLDAGVISAFKRAFLEMLSQETNIFRNYNNEKAISNGHAWSLVPYAWNLVKASTIRSCFDKTPVLPEEMREQLRRRLSSKEEQLELTTYSMRNQFKEQERAYFEHLIAEIGADNNWNIVRKGTQDAQELAEKELAAQPVAVDAEVEVQGMQHATIEEGPHIGNGFPAQPARQQYYNNNGEPCSSPIDPSDLDDCFNYLDGNAGGYEPLSPDGMIIVRQRLQDDGSQDSLELRKLLKQVARTSSRIKKSKEGGNRDNEGEVDEDARSDTRLLNRSRFV</sequence>
<dbReference type="EMBL" id="JAAAXW010000301">
    <property type="protein sequence ID" value="KAF9538511.1"/>
    <property type="molecule type" value="Genomic_DNA"/>
</dbReference>
<accession>A0A9P6JZ43</accession>
<feature type="domain" description="DDE-1" evidence="2">
    <location>
        <begin position="271"/>
        <end position="336"/>
    </location>
</feature>
<feature type="region of interest" description="Disordered" evidence="1">
    <location>
        <begin position="1"/>
        <end position="28"/>
    </location>
</feature>
<dbReference type="Proteomes" id="UP000723463">
    <property type="component" value="Unassembled WGS sequence"/>
</dbReference>
<proteinExistence type="predicted"/>
<dbReference type="Pfam" id="PF03184">
    <property type="entry name" value="DDE_1"/>
    <property type="match status" value="1"/>
</dbReference>
<feature type="compositionally biased region" description="Polar residues" evidence="1">
    <location>
        <begin position="447"/>
        <end position="458"/>
    </location>
</feature>
<comment type="caution">
    <text evidence="3">The sequence shown here is derived from an EMBL/GenBank/DDBJ whole genome shotgun (WGS) entry which is preliminary data.</text>
</comment>
<feature type="compositionally biased region" description="Basic and acidic residues" evidence="1">
    <location>
        <begin position="525"/>
        <end position="543"/>
    </location>
</feature>
<reference evidence="3" key="1">
    <citation type="journal article" date="2020" name="Fungal Divers.">
        <title>Resolving the Mortierellaceae phylogeny through synthesis of multi-gene phylogenetics and phylogenomics.</title>
        <authorList>
            <person name="Vandepol N."/>
            <person name="Liber J."/>
            <person name="Desiro A."/>
            <person name="Na H."/>
            <person name="Kennedy M."/>
            <person name="Barry K."/>
            <person name="Grigoriev I.V."/>
            <person name="Miller A.N."/>
            <person name="O'Donnell K."/>
            <person name="Stajich J.E."/>
            <person name="Bonito G."/>
        </authorList>
    </citation>
    <scope>NUCLEOTIDE SEQUENCE</scope>
    <source>
        <strain evidence="3">NRRL 2591</strain>
    </source>
</reference>